<sequence>MAPEKIIGIVVLGYRGYTKHHKRVLEKIEGLGHPVLALVPHSIAASDAGLIGKELISYSPAKARGMAAA</sequence>
<comment type="caution">
    <text evidence="1">The sequence shown here is derived from an EMBL/GenBank/DDBJ whole genome shotgun (WGS) entry which is preliminary data.</text>
</comment>
<proteinExistence type="predicted"/>
<evidence type="ECO:0000313" key="1">
    <source>
        <dbReference type="EMBL" id="GAG43099.1"/>
    </source>
</evidence>
<reference evidence="1" key="1">
    <citation type="journal article" date="2014" name="Front. Microbiol.">
        <title>High frequency of phylogenetically diverse reductive dehalogenase-homologous genes in deep subseafloor sedimentary metagenomes.</title>
        <authorList>
            <person name="Kawai M."/>
            <person name="Futagami T."/>
            <person name="Toyoda A."/>
            <person name="Takaki Y."/>
            <person name="Nishi S."/>
            <person name="Hori S."/>
            <person name="Arai W."/>
            <person name="Tsubouchi T."/>
            <person name="Morono Y."/>
            <person name="Uchiyama I."/>
            <person name="Ito T."/>
            <person name="Fujiyama A."/>
            <person name="Inagaki F."/>
            <person name="Takami H."/>
        </authorList>
    </citation>
    <scope>NUCLEOTIDE SEQUENCE</scope>
    <source>
        <strain evidence="1">Expedition CK06-06</strain>
    </source>
</reference>
<dbReference type="EMBL" id="BARS01053816">
    <property type="protein sequence ID" value="GAG43099.1"/>
    <property type="molecule type" value="Genomic_DNA"/>
</dbReference>
<gene>
    <name evidence="1" type="ORF">S01H1_79779</name>
</gene>
<name>X0XIY7_9ZZZZ</name>
<protein>
    <submittedName>
        <fullName evidence="1">Uncharacterized protein</fullName>
    </submittedName>
</protein>
<feature type="non-terminal residue" evidence="1">
    <location>
        <position position="69"/>
    </location>
</feature>
<organism evidence="1">
    <name type="scientific">marine sediment metagenome</name>
    <dbReference type="NCBI Taxonomy" id="412755"/>
    <lineage>
        <taxon>unclassified sequences</taxon>
        <taxon>metagenomes</taxon>
        <taxon>ecological metagenomes</taxon>
    </lineage>
</organism>
<dbReference type="AlphaFoldDB" id="X0XIY7"/>
<accession>X0XIY7</accession>